<dbReference type="PANTHER" id="PTHR35176:SF6">
    <property type="entry name" value="HEME OXYGENASE HI_0854-RELATED"/>
    <property type="match status" value="1"/>
</dbReference>
<dbReference type="NCBIfam" id="TIGR03618">
    <property type="entry name" value="Rv1155_F420"/>
    <property type="match status" value="1"/>
</dbReference>
<dbReference type="InterPro" id="IPR011576">
    <property type="entry name" value="Pyridox_Oxase_N"/>
</dbReference>
<organism evidence="3 4">
    <name type="scientific">Kineococcus halophytocola</name>
    <dbReference type="NCBI Taxonomy" id="3234027"/>
    <lineage>
        <taxon>Bacteria</taxon>
        <taxon>Bacillati</taxon>
        <taxon>Actinomycetota</taxon>
        <taxon>Actinomycetes</taxon>
        <taxon>Kineosporiales</taxon>
        <taxon>Kineosporiaceae</taxon>
        <taxon>Kineococcus</taxon>
    </lineage>
</organism>
<accession>A0ABV4H2N4</accession>
<dbReference type="RefSeq" id="WP_370442064.1">
    <property type="nucleotide sequence ID" value="NZ_JBGFTU010000015.1"/>
</dbReference>
<dbReference type="InterPro" id="IPR052019">
    <property type="entry name" value="F420H2_bilvrd_red/Heme_oxyg"/>
</dbReference>
<feature type="domain" description="Pyridoxamine 5'-phosphate oxidase N-terminal" evidence="2">
    <location>
        <begin position="10"/>
        <end position="130"/>
    </location>
</feature>
<evidence type="ECO:0000313" key="3">
    <source>
        <dbReference type="EMBL" id="MEZ0165839.1"/>
    </source>
</evidence>
<sequence length="133" mass="14369">MTRPAELPADLLEVLRGRATCFVTTLMPDGSPQVSQTWVDTDGEHVVVNTVETHQKARNIARDPRVAVGIADPANPMRSWAVRGRVVSTTTDGADEHLDGLSQRYLGRPYPGFGGSCGSRVVVTIAVEHLHTP</sequence>
<evidence type="ECO:0000259" key="2">
    <source>
        <dbReference type="Pfam" id="PF01243"/>
    </source>
</evidence>
<dbReference type="SUPFAM" id="SSF50475">
    <property type="entry name" value="FMN-binding split barrel"/>
    <property type="match status" value="1"/>
</dbReference>
<dbReference type="InterPro" id="IPR012349">
    <property type="entry name" value="Split_barrel_FMN-bd"/>
</dbReference>
<keyword evidence="1" id="KW-0560">Oxidoreductase</keyword>
<evidence type="ECO:0000313" key="4">
    <source>
        <dbReference type="Proteomes" id="UP001565927"/>
    </source>
</evidence>
<dbReference type="Proteomes" id="UP001565927">
    <property type="component" value="Unassembled WGS sequence"/>
</dbReference>
<dbReference type="PANTHER" id="PTHR35176">
    <property type="entry name" value="HEME OXYGENASE HI_0854-RELATED"/>
    <property type="match status" value="1"/>
</dbReference>
<protein>
    <submittedName>
        <fullName evidence="3">TIGR03618 family F420-dependent PPOX class oxidoreductase</fullName>
    </submittedName>
</protein>
<dbReference type="Pfam" id="PF01243">
    <property type="entry name" value="PNPOx_N"/>
    <property type="match status" value="1"/>
</dbReference>
<proteinExistence type="predicted"/>
<evidence type="ECO:0000256" key="1">
    <source>
        <dbReference type="ARBA" id="ARBA00023002"/>
    </source>
</evidence>
<reference evidence="3 4" key="1">
    <citation type="submission" date="2024-07" db="EMBL/GenBank/DDBJ databases">
        <authorList>
            <person name="Thanompreechachai J."/>
            <person name="Duangmal K."/>
        </authorList>
    </citation>
    <scope>NUCLEOTIDE SEQUENCE [LARGE SCALE GENOMIC DNA]</scope>
    <source>
        <strain evidence="3 4">LSe6-4</strain>
    </source>
</reference>
<gene>
    <name evidence="3" type="ORF">AB2L27_13860</name>
</gene>
<comment type="caution">
    <text evidence="3">The sequence shown here is derived from an EMBL/GenBank/DDBJ whole genome shotgun (WGS) entry which is preliminary data.</text>
</comment>
<dbReference type="EMBL" id="JBGFTU010000015">
    <property type="protein sequence ID" value="MEZ0165839.1"/>
    <property type="molecule type" value="Genomic_DNA"/>
</dbReference>
<keyword evidence="4" id="KW-1185">Reference proteome</keyword>
<dbReference type="InterPro" id="IPR019920">
    <property type="entry name" value="F420-binding_dom_put"/>
</dbReference>
<dbReference type="Gene3D" id="2.30.110.10">
    <property type="entry name" value="Electron Transport, Fmn-binding Protein, Chain A"/>
    <property type="match status" value="1"/>
</dbReference>
<name>A0ABV4H2N4_9ACTN</name>